<reference evidence="1" key="1">
    <citation type="submission" date="2017-07" db="EMBL/GenBank/DDBJ databases">
        <authorList>
            <person name="Mikheyev A."/>
            <person name="Grau M."/>
        </authorList>
    </citation>
    <scope>NUCLEOTIDE SEQUENCE</scope>
    <source>
        <tissue evidence="1">Venom_gland</tissue>
    </source>
</reference>
<dbReference type="EMBL" id="IACN01102656">
    <property type="protein sequence ID" value="LAB62464.1"/>
    <property type="molecule type" value="Transcribed_RNA"/>
</dbReference>
<protein>
    <submittedName>
        <fullName evidence="1">Uncharacterized protein</fullName>
    </submittedName>
</protein>
<name>A0A2D4PWW7_MICSU</name>
<organism evidence="1">
    <name type="scientific">Micrurus surinamensis</name>
    <name type="common">Surinam coral snake</name>
    <dbReference type="NCBI Taxonomy" id="129470"/>
    <lineage>
        <taxon>Eukaryota</taxon>
        <taxon>Metazoa</taxon>
        <taxon>Chordata</taxon>
        <taxon>Craniata</taxon>
        <taxon>Vertebrata</taxon>
        <taxon>Euteleostomi</taxon>
        <taxon>Lepidosauria</taxon>
        <taxon>Squamata</taxon>
        <taxon>Bifurcata</taxon>
        <taxon>Unidentata</taxon>
        <taxon>Episquamata</taxon>
        <taxon>Toxicofera</taxon>
        <taxon>Serpentes</taxon>
        <taxon>Colubroidea</taxon>
        <taxon>Elapidae</taxon>
        <taxon>Elapinae</taxon>
        <taxon>Micrurus</taxon>
    </lineage>
</organism>
<accession>A0A2D4PWW7</accession>
<reference evidence="1" key="2">
    <citation type="submission" date="2017-11" db="EMBL/GenBank/DDBJ databases">
        <title>Coralsnake Venomics: Analyses of Venom Gland Transcriptomes and Proteomes of Six Brazilian Taxa.</title>
        <authorList>
            <person name="Aird S.D."/>
            <person name="Jorge da Silva N."/>
            <person name="Qiu L."/>
            <person name="Villar-Briones A."/>
            <person name="Aparecida-Saddi V."/>
            <person name="Campos-Telles M.P."/>
            <person name="Grau M."/>
            <person name="Mikheyev A.S."/>
        </authorList>
    </citation>
    <scope>NUCLEOTIDE SEQUENCE</scope>
    <source>
        <tissue evidence="1">Venom_gland</tissue>
    </source>
</reference>
<dbReference type="AlphaFoldDB" id="A0A2D4PWW7"/>
<sequence length="100" mass="11064">MTTENTQQGILLLTPPGITVTKRCGWVGLLSSLKEMCHFSHLETQPETLVYGQLALRTVCVKMGEWAIAATEDFIYGSSGVNADRGWEGGSYIPDWPSWE</sequence>
<evidence type="ECO:0000313" key="1">
    <source>
        <dbReference type="EMBL" id="LAB62464.1"/>
    </source>
</evidence>
<proteinExistence type="predicted"/>